<dbReference type="RefSeq" id="WP_379584993.1">
    <property type="nucleotide sequence ID" value="NZ_JBHSQW010000025.1"/>
</dbReference>
<accession>A0ABW1J3J1</accession>
<reference evidence="3" key="1">
    <citation type="journal article" date="2019" name="Int. J. Syst. Evol. Microbiol.">
        <title>The Global Catalogue of Microorganisms (GCM) 10K type strain sequencing project: providing services to taxonomists for standard genome sequencing and annotation.</title>
        <authorList>
            <consortium name="The Broad Institute Genomics Platform"/>
            <consortium name="The Broad Institute Genome Sequencing Center for Infectious Disease"/>
            <person name="Wu L."/>
            <person name="Ma J."/>
        </authorList>
    </citation>
    <scope>NUCLEOTIDE SEQUENCE [LARGE SCALE GENOMIC DNA]</scope>
    <source>
        <strain evidence="3">CCM 8391</strain>
    </source>
</reference>
<protein>
    <submittedName>
        <fullName evidence="2">Uncharacterized protein</fullName>
    </submittedName>
</protein>
<evidence type="ECO:0000313" key="3">
    <source>
        <dbReference type="Proteomes" id="UP001596302"/>
    </source>
</evidence>
<sequence>MVTRSSALPRPVPEAGSAEAPSWSTRLLRLLEEQVRAAVADGLLTTAEAEQLLARLALVIDQATTPARP</sequence>
<evidence type="ECO:0000313" key="2">
    <source>
        <dbReference type="EMBL" id="MFC5994980.1"/>
    </source>
</evidence>
<name>A0ABW1J3J1_9PSEU</name>
<evidence type="ECO:0000256" key="1">
    <source>
        <dbReference type="SAM" id="MobiDB-lite"/>
    </source>
</evidence>
<comment type="caution">
    <text evidence="2">The sequence shown here is derived from an EMBL/GenBank/DDBJ whole genome shotgun (WGS) entry which is preliminary data.</text>
</comment>
<dbReference type="Proteomes" id="UP001596302">
    <property type="component" value="Unassembled WGS sequence"/>
</dbReference>
<organism evidence="2 3">
    <name type="scientific">Pseudonocardia hispaniensis</name>
    <dbReference type="NCBI Taxonomy" id="904933"/>
    <lineage>
        <taxon>Bacteria</taxon>
        <taxon>Bacillati</taxon>
        <taxon>Actinomycetota</taxon>
        <taxon>Actinomycetes</taxon>
        <taxon>Pseudonocardiales</taxon>
        <taxon>Pseudonocardiaceae</taxon>
        <taxon>Pseudonocardia</taxon>
    </lineage>
</organism>
<feature type="region of interest" description="Disordered" evidence="1">
    <location>
        <begin position="1"/>
        <end position="21"/>
    </location>
</feature>
<keyword evidence="3" id="KW-1185">Reference proteome</keyword>
<gene>
    <name evidence="2" type="ORF">ACFQE5_12240</name>
</gene>
<proteinExistence type="predicted"/>
<dbReference type="EMBL" id="JBHSQW010000025">
    <property type="protein sequence ID" value="MFC5994980.1"/>
    <property type="molecule type" value="Genomic_DNA"/>
</dbReference>